<sequence>MRCTFFFLFFFCTYGTLYCLMLMNA</sequence>
<dbReference type="EMBL" id="GBXM01092696">
    <property type="protein sequence ID" value="JAH15881.1"/>
    <property type="molecule type" value="Transcribed_RNA"/>
</dbReference>
<reference evidence="1" key="2">
    <citation type="journal article" date="2015" name="Fish Shellfish Immunol.">
        <title>Early steps in the European eel (Anguilla anguilla)-Vibrio vulnificus interaction in the gills: Role of the RtxA13 toxin.</title>
        <authorList>
            <person name="Callol A."/>
            <person name="Pajuelo D."/>
            <person name="Ebbesson L."/>
            <person name="Teles M."/>
            <person name="MacKenzie S."/>
            <person name="Amaro C."/>
        </authorList>
    </citation>
    <scope>NUCLEOTIDE SEQUENCE</scope>
</reference>
<dbReference type="AlphaFoldDB" id="A0A0E9QG83"/>
<organism evidence="1">
    <name type="scientific">Anguilla anguilla</name>
    <name type="common">European freshwater eel</name>
    <name type="synonym">Muraena anguilla</name>
    <dbReference type="NCBI Taxonomy" id="7936"/>
    <lineage>
        <taxon>Eukaryota</taxon>
        <taxon>Metazoa</taxon>
        <taxon>Chordata</taxon>
        <taxon>Craniata</taxon>
        <taxon>Vertebrata</taxon>
        <taxon>Euteleostomi</taxon>
        <taxon>Actinopterygii</taxon>
        <taxon>Neopterygii</taxon>
        <taxon>Teleostei</taxon>
        <taxon>Anguilliformes</taxon>
        <taxon>Anguillidae</taxon>
        <taxon>Anguilla</taxon>
    </lineage>
</organism>
<proteinExistence type="predicted"/>
<evidence type="ECO:0000313" key="1">
    <source>
        <dbReference type="EMBL" id="JAH15881.1"/>
    </source>
</evidence>
<accession>A0A0E9QG83</accession>
<protein>
    <submittedName>
        <fullName evidence="1">Uncharacterized protein</fullName>
    </submittedName>
</protein>
<name>A0A0E9QG83_ANGAN</name>
<reference evidence="1" key="1">
    <citation type="submission" date="2014-11" db="EMBL/GenBank/DDBJ databases">
        <authorList>
            <person name="Amaro Gonzalez C."/>
        </authorList>
    </citation>
    <scope>NUCLEOTIDE SEQUENCE</scope>
</reference>